<protein>
    <submittedName>
        <fullName evidence="3">Transporter substrate-binding domain-containing protein</fullName>
    </submittedName>
</protein>
<evidence type="ECO:0000259" key="2">
    <source>
        <dbReference type="Pfam" id="PF09084"/>
    </source>
</evidence>
<dbReference type="InterPro" id="IPR006311">
    <property type="entry name" value="TAT_signal"/>
</dbReference>
<keyword evidence="4" id="KW-1185">Reference proteome</keyword>
<dbReference type="InterPro" id="IPR015168">
    <property type="entry name" value="SsuA/THI5"/>
</dbReference>
<dbReference type="Proteomes" id="UP000316688">
    <property type="component" value="Unassembled WGS sequence"/>
</dbReference>
<dbReference type="AlphaFoldDB" id="A0A557RF97"/>
<dbReference type="Pfam" id="PF09084">
    <property type="entry name" value="NMT1"/>
    <property type="match status" value="1"/>
</dbReference>
<sequence length="337" mass="36982">MSYSSSRRNFMKGIGAGAGLYAMGGVPSLFAQSGQTVRVGYLHTLAVDGHIWLADHMGTWAEQGLNMEYIQFTTGLELFQALVGGSLDVLATGAVISNFPARGQGEAFLINNVEEGTAQLWADPESGINEIADLKGKQISTTTGTTAHVFLHRALVEAGLDPDRDVELVNQRMSDAVTSFISGAVPAVALWVPFNVQVAEQRPSAKMLVDASAYYPEAAIVGGWAARGDFYQENPEVIDKIIRGWLPANEMLVNNPEEALSILQANYYPNVSLDQLQAQYQAQRVFSRDQWLTRYEDGTVTEWLDQVTDFFVEQGGISNPRRASEYFHPQHYINIAG</sequence>
<dbReference type="RefSeq" id="WP_144348349.1">
    <property type="nucleotide sequence ID" value="NZ_VMKP01000004.1"/>
</dbReference>
<comment type="caution">
    <text evidence="3">The sequence shown here is derived from an EMBL/GenBank/DDBJ whole genome shotgun (WGS) entry which is preliminary data.</text>
</comment>
<organism evidence="3 4">
    <name type="scientific">Spiribacter aquaticus</name>
    <dbReference type="NCBI Taxonomy" id="1935996"/>
    <lineage>
        <taxon>Bacteria</taxon>
        <taxon>Pseudomonadati</taxon>
        <taxon>Pseudomonadota</taxon>
        <taxon>Gammaproteobacteria</taxon>
        <taxon>Chromatiales</taxon>
        <taxon>Ectothiorhodospiraceae</taxon>
        <taxon>Spiribacter</taxon>
    </lineage>
</organism>
<name>A0A557RF97_9GAMM</name>
<evidence type="ECO:0000313" key="4">
    <source>
        <dbReference type="Proteomes" id="UP000316688"/>
    </source>
</evidence>
<dbReference type="PROSITE" id="PS51318">
    <property type="entry name" value="TAT"/>
    <property type="match status" value="1"/>
</dbReference>
<dbReference type="Gene3D" id="3.40.190.10">
    <property type="entry name" value="Periplasmic binding protein-like II"/>
    <property type="match status" value="2"/>
</dbReference>
<dbReference type="PANTHER" id="PTHR30024">
    <property type="entry name" value="ALIPHATIC SULFONATES-BINDING PROTEIN-RELATED"/>
    <property type="match status" value="1"/>
</dbReference>
<evidence type="ECO:0000256" key="1">
    <source>
        <dbReference type="ARBA" id="ARBA00022729"/>
    </source>
</evidence>
<dbReference type="SUPFAM" id="SSF53850">
    <property type="entry name" value="Periplasmic binding protein-like II"/>
    <property type="match status" value="1"/>
</dbReference>
<keyword evidence="1" id="KW-0732">Signal</keyword>
<reference evidence="3 4" key="1">
    <citation type="submission" date="2019-07" db="EMBL/GenBank/DDBJ databases">
        <title>Reclasification of Spiribacter aquaticus.</title>
        <authorList>
            <person name="Leon M.J."/>
            <person name="Sanchez-Porro C."/>
            <person name="Ventosa A."/>
        </authorList>
    </citation>
    <scope>NUCLEOTIDE SEQUENCE [LARGE SCALE GENOMIC DNA]</scope>
    <source>
        <strain evidence="3 4">SP30</strain>
    </source>
</reference>
<dbReference type="EMBL" id="VMKP01000004">
    <property type="protein sequence ID" value="TVO63831.1"/>
    <property type="molecule type" value="Genomic_DNA"/>
</dbReference>
<proteinExistence type="predicted"/>
<feature type="domain" description="SsuA/THI5-like" evidence="2">
    <location>
        <begin position="52"/>
        <end position="259"/>
    </location>
</feature>
<accession>A0A557RF97</accession>
<evidence type="ECO:0000313" key="3">
    <source>
        <dbReference type="EMBL" id="TVO63831.1"/>
    </source>
</evidence>
<dbReference type="InterPro" id="IPR019546">
    <property type="entry name" value="TAT_signal_bac_arc"/>
</dbReference>
<gene>
    <name evidence="3" type="ORF">FPL11_09250</name>
</gene>
<dbReference type="NCBIfam" id="TIGR01409">
    <property type="entry name" value="TAT_signal_seq"/>
    <property type="match status" value="1"/>
</dbReference>